<evidence type="ECO:0000313" key="2">
    <source>
        <dbReference type="EMBL" id="CAH0546671.1"/>
    </source>
</evidence>
<feature type="region of interest" description="Disordered" evidence="1">
    <location>
        <begin position="361"/>
        <end position="392"/>
    </location>
</feature>
<evidence type="ECO:0000256" key="1">
    <source>
        <dbReference type="SAM" id="MobiDB-lite"/>
    </source>
</evidence>
<protein>
    <recommendedName>
        <fullName evidence="4">Kelch domain-containing protein 4</fullName>
    </recommendedName>
</protein>
<feature type="compositionally biased region" description="Acidic residues" evidence="1">
    <location>
        <begin position="373"/>
        <end position="387"/>
    </location>
</feature>
<dbReference type="Gene3D" id="2.120.10.80">
    <property type="entry name" value="Kelch-type beta propeller"/>
    <property type="match status" value="1"/>
</dbReference>
<keyword evidence="3" id="KW-1185">Reference proteome</keyword>
<reference evidence="2" key="1">
    <citation type="submission" date="2021-12" db="EMBL/GenBank/DDBJ databases">
        <authorList>
            <person name="King R."/>
        </authorList>
    </citation>
    <scope>NUCLEOTIDE SEQUENCE</scope>
</reference>
<organism evidence="2 3">
    <name type="scientific">Brassicogethes aeneus</name>
    <name type="common">Rape pollen beetle</name>
    <name type="synonym">Meligethes aeneus</name>
    <dbReference type="NCBI Taxonomy" id="1431903"/>
    <lineage>
        <taxon>Eukaryota</taxon>
        <taxon>Metazoa</taxon>
        <taxon>Ecdysozoa</taxon>
        <taxon>Arthropoda</taxon>
        <taxon>Hexapoda</taxon>
        <taxon>Insecta</taxon>
        <taxon>Pterygota</taxon>
        <taxon>Neoptera</taxon>
        <taxon>Endopterygota</taxon>
        <taxon>Coleoptera</taxon>
        <taxon>Polyphaga</taxon>
        <taxon>Cucujiformia</taxon>
        <taxon>Nitidulidae</taxon>
        <taxon>Meligethinae</taxon>
        <taxon>Brassicogethes</taxon>
    </lineage>
</organism>
<dbReference type="InterPro" id="IPR052588">
    <property type="entry name" value="Kelch_domain_protein"/>
</dbReference>
<dbReference type="PANTHER" id="PTHR46063">
    <property type="entry name" value="KELCH DOMAIN-CONTAINING PROTEIN"/>
    <property type="match status" value="1"/>
</dbReference>
<sequence>MGKKNKDKKKGKGAEKTQAKTEKRLSNKLKKALKNLGEDDIESIVVQIENEEKKRQQVTEAVVEQPSRRLNFSFVAHPEKDQLILYGGEFDNGQKTMIYGDLYFYDLKNYSWTIVKAPGGPPPRCGHQMVVTSSNKGQLWIFGGEYASPTQSQFYHYRDLWVYHIVKKQWEKISAPNGPSARSGHRMVISKKQLFVFGGFHDNLRDYKYFNDLYCFNMETYKWLKLETTGTPPAPRSGCCMVALNDGRVLIYGGYSKEKVKKDVDKGHVYTDAFVLTPQKNDPTGTQFKWVQVKLGSLFSPRCSMPITSTPNNSSAYCFGGVFDIEEDEEDISGNFYNDFYQLDLEKLAWKTVTLCGKRDKDQKARRRKKDDEDAEDTESEEMEVQETVESTTISDDGIFKVTVGPVPVTSSTSLLQTLEETQLFRPSPRINAGMAIKHGILYLYGGMSEEGDKQITFNDFYSLDLKKLDEWKTIVHDNKNCEWLGSGSESEGEEEDSEEDEDDESDTDEESDED</sequence>
<feature type="compositionally biased region" description="Basic and acidic residues" evidence="1">
    <location>
        <begin position="12"/>
        <end position="25"/>
    </location>
</feature>
<dbReference type="InterPro" id="IPR015915">
    <property type="entry name" value="Kelch-typ_b-propeller"/>
</dbReference>
<dbReference type="OrthoDB" id="4447at2759"/>
<accession>A0A9P0AS02</accession>
<gene>
    <name evidence="2" type="ORF">MELIAE_LOCUS784</name>
</gene>
<dbReference type="PANTHER" id="PTHR46063:SF1">
    <property type="entry name" value="KELCH DOMAIN-CONTAINING PROTEIN 4"/>
    <property type="match status" value="1"/>
</dbReference>
<proteinExistence type="predicted"/>
<evidence type="ECO:0000313" key="3">
    <source>
        <dbReference type="Proteomes" id="UP001154078"/>
    </source>
</evidence>
<dbReference type="Proteomes" id="UP001154078">
    <property type="component" value="Chromosome 1"/>
</dbReference>
<feature type="region of interest" description="Disordered" evidence="1">
    <location>
        <begin position="1"/>
        <end position="25"/>
    </location>
</feature>
<dbReference type="AlphaFoldDB" id="A0A9P0AS02"/>
<feature type="compositionally biased region" description="Basic residues" evidence="1">
    <location>
        <begin position="1"/>
        <end position="11"/>
    </location>
</feature>
<dbReference type="EMBL" id="OV121132">
    <property type="protein sequence ID" value="CAH0546671.1"/>
    <property type="molecule type" value="Genomic_DNA"/>
</dbReference>
<dbReference type="Pfam" id="PF13415">
    <property type="entry name" value="Beta-prop_FBX42"/>
    <property type="match status" value="1"/>
</dbReference>
<evidence type="ECO:0008006" key="4">
    <source>
        <dbReference type="Google" id="ProtNLM"/>
    </source>
</evidence>
<dbReference type="SUPFAM" id="SSF117281">
    <property type="entry name" value="Kelch motif"/>
    <property type="match status" value="1"/>
</dbReference>
<feature type="compositionally biased region" description="Acidic residues" evidence="1">
    <location>
        <begin position="491"/>
        <end position="515"/>
    </location>
</feature>
<feature type="region of interest" description="Disordered" evidence="1">
    <location>
        <begin position="480"/>
        <end position="515"/>
    </location>
</feature>
<name>A0A9P0AS02_BRAAE</name>